<keyword evidence="1" id="KW-0862">Zinc</keyword>
<feature type="non-terminal residue" evidence="3">
    <location>
        <position position="1"/>
    </location>
</feature>
<evidence type="ECO:0000313" key="3">
    <source>
        <dbReference type="EMBL" id="JAA91931.1"/>
    </source>
</evidence>
<protein>
    <submittedName>
        <fullName evidence="3">Zinc finger protein</fullName>
    </submittedName>
</protein>
<feature type="domain" description="C2H2-type" evidence="2">
    <location>
        <begin position="21"/>
        <end position="44"/>
    </location>
</feature>
<evidence type="ECO:0000256" key="1">
    <source>
        <dbReference type="PROSITE-ProRule" id="PRU00042"/>
    </source>
</evidence>
<proteinExistence type="predicted"/>
<evidence type="ECO:0000259" key="2">
    <source>
        <dbReference type="PROSITE" id="PS50157"/>
    </source>
</evidence>
<dbReference type="InterPro" id="IPR036236">
    <property type="entry name" value="Znf_C2H2_sf"/>
</dbReference>
<dbReference type="SUPFAM" id="SSF57667">
    <property type="entry name" value="beta-beta-alpha zinc fingers"/>
    <property type="match status" value="1"/>
</dbReference>
<dbReference type="InterPro" id="IPR013087">
    <property type="entry name" value="Znf_C2H2_type"/>
</dbReference>
<accession>S4PH10</accession>
<dbReference type="GO" id="GO:0008270">
    <property type="term" value="F:zinc ion binding"/>
    <property type="evidence" value="ECO:0007669"/>
    <property type="project" value="UniProtKB-KW"/>
</dbReference>
<dbReference type="Gene3D" id="3.30.160.60">
    <property type="entry name" value="Classic Zinc Finger"/>
    <property type="match status" value="1"/>
</dbReference>
<reference evidence="3" key="2">
    <citation type="submission" date="2013-05" db="EMBL/GenBank/DDBJ databases">
        <authorList>
            <person name="Carter J.-M."/>
            <person name="Baker S.C."/>
            <person name="Pink R."/>
            <person name="Carter D.R.F."/>
            <person name="Collins A."/>
            <person name="Tomlin J."/>
            <person name="Gibbs M."/>
            <person name="Breuker C.J."/>
        </authorList>
    </citation>
    <scope>NUCLEOTIDE SEQUENCE</scope>
    <source>
        <tissue evidence="3">Ovary</tissue>
    </source>
</reference>
<dbReference type="PROSITE" id="PS50157">
    <property type="entry name" value="ZINC_FINGER_C2H2_2"/>
    <property type="match status" value="2"/>
</dbReference>
<dbReference type="EMBL" id="GAIX01000629">
    <property type="protein sequence ID" value="JAA91931.1"/>
    <property type="molecule type" value="Transcribed_RNA"/>
</dbReference>
<sequence>VFHTLTNFRSHYKRLHAPKTIKCPKCPKLFGSTTILKQHRKECHLDAMCAKCGKAFNNYNYLKIHEL</sequence>
<dbReference type="PROSITE" id="PS00028">
    <property type="entry name" value="ZINC_FINGER_C2H2_1"/>
    <property type="match status" value="1"/>
</dbReference>
<keyword evidence="1" id="KW-0479">Metal-binding</keyword>
<name>S4PH10_9NEOP</name>
<reference evidence="3" key="1">
    <citation type="journal article" date="2013" name="BMC Genomics">
        <title>Unscrambling butterfly oogenesis.</title>
        <authorList>
            <person name="Carter J.M."/>
            <person name="Baker S.C."/>
            <person name="Pink R."/>
            <person name="Carter D.R."/>
            <person name="Collins A."/>
            <person name="Tomlin J."/>
            <person name="Gibbs M."/>
            <person name="Breuker C.J."/>
        </authorList>
    </citation>
    <scope>NUCLEOTIDE SEQUENCE</scope>
    <source>
        <tissue evidence="3">Ovary</tissue>
    </source>
</reference>
<organism evidence="3">
    <name type="scientific">Pararge aegeria</name>
    <name type="common">speckled wood butterfly</name>
    <dbReference type="NCBI Taxonomy" id="116150"/>
    <lineage>
        <taxon>Eukaryota</taxon>
        <taxon>Metazoa</taxon>
        <taxon>Ecdysozoa</taxon>
        <taxon>Arthropoda</taxon>
        <taxon>Hexapoda</taxon>
        <taxon>Insecta</taxon>
        <taxon>Pterygota</taxon>
        <taxon>Neoptera</taxon>
        <taxon>Endopterygota</taxon>
        <taxon>Lepidoptera</taxon>
        <taxon>Glossata</taxon>
        <taxon>Ditrysia</taxon>
        <taxon>Papilionoidea</taxon>
        <taxon>Nymphalidae</taxon>
        <taxon>Satyrinae</taxon>
        <taxon>Satyrini</taxon>
        <taxon>Parargina</taxon>
        <taxon>Pararge</taxon>
    </lineage>
</organism>
<dbReference type="AlphaFoldDB" id="S4PH10"/>
<feature type="domain" description="C2H2-type" evidence="2">
    <location>
        <begin position="47"/>
        <end position="67"/>
    </location>
</feature>
<keyword evidence="1" id="KW-0863">Zinc-finger</keyword>
<feature type="non-terminal residue" evidence="3">
    <location>
        <position position="67"/>
    </location>
</feature>